<comment type="caution">
    <text evidence="3">The sequence shown here is derived from an EMBL/GenBank/DDBJ whole genome shotgun (WGS) entry which is preliminary data.</text>
</comment>
<dbReference type="SUPFAM" id="SSF56059">
    <property type="entry name" value="Glutathione synthetase ATP-binding domain-like"/>
    <property type="match status" value="1"/>
</dbReference>
<dbReference type="InterPro" id="IPR011761">
    <property type="entry name" value="ATP-grasp"/>
</dbReference>
<evidence type="ECO:0000259" key="2">
    <source>
        <dbReference type="PROSITE" id="PS50975"/>
    </source>
</evidence>
<name>A0ABN3FRA0_9PSEU</name>
<feature type="domain" description="ATP-grasp" evidence="2">
    <location>
        <begin position="128"/>
        <end position="313"/>
    </location>
</feature>
<dbReference type="InterPro" id="IPR048936">
    <property type="entry name" value="MvdD-like_ATPgrasp"/>
</dbReference>
<protein>
    <submittedName>
        <fullName evidence="3">ATP-grasp ribosomal peptide maturase</fullName>
    </submittedName>
</protein>
<keyword evidence="1" id="KW-0067">ATP-binding</keyword>
<dbReference type="Pfam" id="PF21068">
    <property type="entry name" value="ATPgraspMvdD"/>
    <property type="match status" value="1"/>
</dbReference>
<evidence type="ECO:0000256" key="1">
    <source>
        <dbReference type="PROSITE-ProRule" id="PRU00409"/>
    </source>
</evidence>
<evidence type="ECO:0000313" key="4">
    <source>
        <dbReference type="Proteomes" id="UP001501218"/>
    </source>
</evidence>
<dbReference type="Proteomes" id="UP001501218">
    <property type="component" value="Unassembled WGS sequence"/>
</dbReference>
<dbReference type="PROSITE" id="PS50975">
    <property type="entry name" value="ATP_GRASP"/>
    <property type="match status" value="1"/>
</dbReference>
<dbReference type="NCBIfam" id="TIGR04187">
    <property type="entry name" value="GRASP_SAV_5884"/>
    <property type="match status" value="1"/>
</dbReference>
<reference evidence="3 4" key="1">
    <citation type="journal article" date="2019" name="Int. J. Syst. Evol. Microbiol.">
        <title>The Global Catalogue of Microorganisms (GCM) 10K type strain sequencing project: providing services to taxonomists for standard genome sequencing and annotation.</title>
        <authorList>
            <consortium name="The Broad Institute Genomics Platform"/>
            <consortium name="The Broad Institute Genome Sequencing Center for Infectious Disease"/>
            <person name="Wu L."/>
            <person name="Ma J."/>
        </authorList>
    </citation>
    <scope>NUCLEOTIDE SEQUENCE [LARGE SCALE GENOMIC DNA]</scope>
    <source>
        <strain evidence="3 4">JCM 16221</strain>
    </source>
</reference>
<keyword evidence="1" id="KW-0547">Nucleotide-binding</keyword>
<organism evidence="3 4">
    <name type="scientific">Saccharopolyspora halophila</name>
    <dbReference type="NCBI Taxonomy" id="405551"/>
    <lineage>
        <taxon>Bacteria</taxon>
        <taxon>Bacillati</taxon>
        <taxon>Actinomycetota</taxon>
        <taxon>Actinomycetes</taxon>
        <taxon>Pseudonocardiales</taxon>
        <taxon>Pseudonocardiaceae</taxon>
        <taxon>Saccharopolyspora</taxon>
    </lineage>
</organism>
<dbReference type="RefSeq" id="WP_344126968.1">
    <property type="nucleotide sequence ID" value="NZ_BAAARA010000002.1"/>
</dbReference>
<keyword evidence="4" id="KW-1185">Reference proteome</keyword>
<dbReference type="InterPro" id="IPR026449">
    <property type="entry name" value="GRASP_SAV_5884"/>
</dbReference>
<evidence type="ECO:0000313" key="3">
    <source>
        <dbReference type="EMBL" id="GAA2335886.1"/>
    </source>
</evidence>
<dbReference type="Gene3D" id="3.30.470.20">
    <property type="entry name" value="ATP-grasp fold, B domain"/>
    <property type="match status" value="1"/>
</dbReference>
<gene>
    <name evidence="3" type="primary">tgmB</name>
    <name evidence="3" type="ORF">GCM10009854_09740</name>
</gene>
<proteinExistence type="predicted"/>
<dbReference type="PANTHER" id="PTHR21621">
    <property type="entry name" value="RIBOSOMAL PROTEIN S6 MODIFICATION PROTEIN"/>
    <property type="match status" value="1"/>
</dbReference>
<dbReference type="EMBL" id="BAAARA010000002">
    <property type="protein sequence ID" value="GAA2335886.1"/>
    <property type="molecule type" value="Genomic_DNA"/>
</dbReference>
<sequence>MSILMLAAEDDHTADAMVRALTDREVVVHRIDTAWFPRQLRLEAELTRGRWTGTLAIPHRTVELGSVSAIWYRSPAAYRFPEAMTETERHHAAIEAKYGLGGVLASLPVLWVNHPSRMADAAYKPAQLALAAACGLDVPDTVVTNTERAVRSFATGGPTVTKLMGMGSLVEDGVRRSMTTQPLTAEDLDDLRGVEHTTHLFQRWAPKSFEARVIVVGHRLNAFGIYAGSDAGHIDWRADYPTNRYEEIELPADVATGIRDLMKRLDLAYGALDFVIGPDGKWTFLEINPAGQYGWLQHHTGVDITGQLADLLLTGETP</sequence>
<accession>A0ABN3FRA0</accession>
<dbReference type="PANTHER" id="PTHR21621:SF0">
    <property type="entry name" value="BETA-CITRYLGLUTAMATE SYNTHASE B-RELATED"/>
    <property type="match status" value="1"/>
</dbReference>